<dbReference type="Proteomes" id="UP001144280">
    <property type="component" value="Unassembled WGS sequence"/>
</dbReference>
<feature type="transmembrane region" description="Helical" evidence="1">
    <location>
        <begin position="177"/>
        <end position="199"/>
    </location>
</feature>
<dbReference type="EMBL" id="BSDI01000019">
    <property type="protein sequence ID" value="GLH98918.1"/>
    <property type="molecule type" value="Genomic_DNA"/>
</dbReference>
<organism evidence="2 3">
    <name type="scientific">Phytohabitans aurantiacus</name>
    <dbReference type="NCBI Taxonomy" id="3016789"/>
    <lineage>
        <taxon>Bacteria</taxon>
        <taxon>Bacillati</taxon>
        <taxon>Actinomycetota</taxon>
        <taxon>Actinomycetes</taxon>
        <taxon>Micromonosporales</taxon>
        <taxon>Micromonosporaceae</taxon>
    </lineage>
</organism>
<gene>
    <name evidence="2" type="ORF">Pa4123_41930</name>
</gene>
<dbReference type="PANTHER" id="PTHR36832:SF1">
    <property type="entry name" value="SLR1174 PROTEIN"/>
    <property type="match status" value="1"/>
</dbReference>
<reference evidence="2" key="1">
    <citation type="submission" date="2022-12" db="EMBL/GenBank/DDBJ databases">
        <title>New Phytohabitans aurantiacus sp. RD004123 nov., an actinomycete isolated from soil.</title>
        <authorList>
            <person name="Triningsih D.W."/>
            <person name="Harunari E."/>
            <person name="Igarashi Y."/>
        </authorList>
    </citation>
    <scope>NUCLEOTIDE SEQUENCE</scope>
    <source>
        <strain evidence="2">RD004123</strain>
    </source>
</reference>
<evidence type="ECO:0000256" key="1">
    <source>
        <dbReference type="SAM" id="Phobius"/>
    </source>
</evidence>
<dbReference type="PANTHER" id="PTHR36832">
    <property type="entry name" value="SLR1174 PROTEIN-RELATED"/>
    <property type="match status" value="1"/>
</dbReference>
<accession>A0ABQ5QWI3</accession>
<feature type="transmembrane region" description="Helical" evidence="1">
    <location>
        <begin position="141"/>
        <end position="165"/>
    </location>
</feature>
<name>A0ABQ5QWI3_9ACTN</name>
<keyword evidence="3" id="KW-1185">Reference proteome</keyword>
<evidence type="ECO:0000313" key="3">
    <source>
        <dbReference type="Proteomes" id="UP001144280"/>
    </source>
</evidence>
<feature type="transmembrane region" description="Helical" evidence="1">
    <location>
        <begin position="116"/>
        <end position="135"/>
    </location>
</feature>
<evidence type="ECO:0000313" key="2">
    <source>
        <dbReference type="EMBL" id="GLH98918.1"/>
    </source>
</evidence>
<keyword evidence="1" id="KW-1133">Transmembrane helix</keyword>
<comment type="caution">
    <text evidence="2">The sequence shown here is derived from an EMBL/GenBank/DDBJ whole genome shotgun (WGS) entry which is preliminary data.</text>
</comment>
<dbReference type="InterPro" id="IPR010390">
    <property type="entry name" value="ABC-2_transporter-like"/>
</dbReference>
<proteinExistence type="predicted"/>
<dbReference type="RefSeq" id="WP_281898186.1">
    <property type="nucleotide sequence ID" value="NZ_BSDI01000019.1"/>
</dbReference>
<protein>
    <recommendedName>
        <fullName evidence="4">ABC transporter permease</fullName>
    </recommendedName>
</protein>
<evidence type="ECO:0008006" key="4">
    <source>
        <dbReference type="Google" id="ProtNLM"/>
    </source>
</evidence>
<keyword evidence="1" id="KW-0472">Membrane</keyword>
<dbReference type="Pfam" id="PF06182">
    <property type="entry name" value="ABC2_membrane_6"/>
    <property type="match status" value="1"/>
</dbReference>
<sequence length="266" mass="29229">MSVAQWRVARVTPLGEFAQPARITGTAVRLAAQVFLVVCLWRSLYSQVETSAGLAREQAVTYAVLAVLALQIRGLDRSASRDTMLQHIQEGTVLYWFVRPIPPRRYYLVRAVGDQLYGFAWVIVGYAICLAAGAVKPPASGGAAAAFAVSLLLAQIIMYQLLLAVDLVCFWTLQNNAALTILRFLQNLLSGVIAPLWFFPDWFLTMSSVLPFRYTLDVPLSLYIGRSAVGEAPRLLAIQLLWCVLLAGLTRLMWRKAAGVVTVQGG</sequence>
<keyword evidence="1" id="KW-0812">Transmembrane</keyword>
<feature type="transmembrane region" description="Helical" evidence="1">
    <location>
        <begin position="235"/>
        <end position="254"/>
    </location>
</feature>